<dbReference type="EMBL" id="CP097357">
    <property type="protein sequence ID" value="UYV29740.1"/>
    <property type="molecule type" value="Genomic_DNA"/>
</dbReference>
<gene>
    <name evidence="1" type="ORF">M5598_27560</name>
</gene>
<dbReference type="AlphaFoldDB" id="A0AA46Z9G8"/>
<sequence length="212" mass="24202">MASISYDGNKAIDYKLNVFAQLELEKLDNIGNKIKLESLNEQTDGLSKLLYVNHGVFVRNKKLDIPDSEIPDMRLIKLLDKVKSRNGEMYFDGIDELKKPLNISRFHKQSGEVVIRIEFSNDPATVSFLHQLNSDGLLGETDRKNLPEIDSITPSFFVSNRDAVRESVSNGSNQIDIAKMICRDFVEQKPQYLDMYAKKKLQKRTPSLDMAM</sequence>
<reference evidence="1" key="1">
    <citation type="submission" date="2022-05" db="EMBL/GenBank/DDBJ databases">
        <title>Megaplasmid of Vibrio parahaemolyticus.</title>
        <authorList>
            <person name="Strauch E."/>
            <person name="Borowiak M."/>
        </authorList>
    </citation>
    <scope>NUCLEOTIDE SEQUENCE</scope>
    <source>
        <strain evidence="1">16-VB00198</strain>
        <plasmid evidence="1">pVP-16-VB00198-1</plasmid>
    </source>
</reference>
<dbReference type="Proteomes" id="UP001163036">
    <property type="component" value="Plasmid pVP-16-VB00198-1"/>
</dbReference>
<organism evidence="1 2">
    <name type="scientific">Vibrio parahaemolyticus</name>
    <dbReference type="NCBI Taxonomy" id="670"/>
    <lineage>
        <taxon>Bacteria</taxon>
        <taxon>Pseudomonadati</taxon>
        <taxon>Pseudomonadota</taxon>
        <taxon>Gammaproteobacteria</taxon>
        <taxon>Vibrionales</taxon>
        <taxon>Vibrionaceae</taxon>
        <taxon>Vibrio</taxon>
    </lineage>
</organism>
<proteinExistence type="predicted"/>
<dbReference type="RefSeq" id="WP_264400199.1">
    <property type="nucleotide sequence ID" value="NZ_CP062152.1"/>
</dbReference>
<evidence type="ECO:0000313" key="1">
    <source>
        <dbReference type="EMBL" id="UYV29740.1"/>
    </source>
</evidence>
<keyword evidence="1" id="KW-0614">Plasmid</keyword>
<name>A0AA46Z9G8_VIBPH</name>
<geneLocation type="plasmid" evidence="1 2">
    <name>pVP-16-VB00198-1</name>
</geneLocation>
<protein>
    <submittedName>
        <fullName evidence="1">Uncharacterized protein</fullName>
    </submittedName>
</protein>
<accession>A0AA46Z9G8</accession>
<evidence type="ECO:0000313" key="2">
    <source>
        <dbReference type="Proteomes" id="UP001163036"/>
    </source>
</evidence>